<name>A0A381WX96_9ZZZZ</name>
<dbReference type="AlphaFoldDB" id="A0A381WX96"/>
<dbReference type="EMBL" id="UINC01013193">
    <property type="protein sequence ID" value="SVA57159.1"/>
    <property type="molecule type" value="Genomic_DNA"/>
</dbReference>
<protein>
    <submittedName>
        <fullName evidence="1">Uncharacterized protein</fullName>
    </submittedName>
</protein>
<accession>A0A381WX96</accession>
<organism evidence="1">
    <name type="scientific">marine metagenome</name>
    <dbReference type="NCBI Taxonomy" id="408172"/>
    <lineage>
        <taxon>unclassified sequences</taxon>
        <taxon>metagenomes</taxon>
        <taxon>ecological metagenomes</taxon>
    </lineage>
</organism>
<proteinExistence type="predicted"/>
<gene>
    <name evidence="1" type="ORF">METZ01_LOCUS110013</name>
</gene>
<reference evidence="1" key="1">
    <citation type="submission" date="2018-05" db="EMBL/GenBank/DDBJ databases">
        <authorList>
            <person name="Lanie J.A."/>
            <person name="Ng W.-L."/>
            <person name="Kazmierczak K.M."/>
            <person name="Andrzejewski T.M."/>
            <person name="Davidsen T.M."/>
            <person name="Wayne K.J."/>
            <person name="Tettelin H."/>
            <person name="Glass J.I."/>
            <person name="Rusch D."/>
            <person name="Podicherti R."/>
            <person name="Tsui H.-C.T."/>
            <person name="Winkler M.E."/>
        </authorList>
    </citation>
    <scope>NUCLEOTIDE SEQUENCE</scope>
</reference>
<sequence>MSDTTAKVINLADRRAKKEHEARNAPIPGWIVWLHCPKCNTLEYSEVSMPDGRVHKKCGTLVEEEEIQIDVRAEYTISMRNSKRLDELFRETKIPGFMKPLAKKGIGMLENLQAAEKEYRKRLENIAGGTVSPYQDEWDEKSLDMDLKILDPLGLILTEARQPDLHFPEVVS</sequence>
<evidence type="ECO:0000313" key="1">
    <source>
        <dbReference type="EMBL" id="SVA57159.1"/>
    </source>
</evidence>